<dbReference type="PANTHER" id="PTHR21377">
    <property type="entry name" value="PROTEIN FAM210B, MITOCHONDRIAL"/>
    <property type="match status" value="1"/>
</dbReference>
<proteinExistence type="predicted"/>
<keyword evidence="3" id="KW-1185">Reference proteome</keyword>
<sequence length="128" mass="13823">MAGNRIKELFSKYGKVALGVHLTVYAGFFSACYIAIDNHVDVRTPLQKIGLLSKEAYDEKHAEAGQEGEKGWLDRALTGGSSTLALAFLCNKALFPVRTPITLGLTPMVARVLRVRAAKKVPTPPATP</sequence>
<dbReference type="InterPro" id="IPR045866">
    <property type="entry name" value="FAM210A/B-like"/>
</dbReference>
<protein>
    <recommendedName>
        <fullName evidence="1">DUF1279 domain-containing protein</fullName>
    </recommendedName>
</protein>
<dbReference type="EMBL" id="LHPF02000015">
    <property type="protein sequence ID" value="PSC71235.1"/>
    <property type="molecule type" value="Genomic_DNA"/>
</dbReference>
<dbReference type="PROSITE" id="PS51257">
    <property type="entry name" value="PROKAR_LIPOPROTEIN"/>
    <property type="match status" value="1"/>
</dbReference>
<dbReference type="PANTHER" id="PTHR21377:SF0">
    <property type="entry name" value="PROTEIN FAM210B, MITOCHONDRIAL"/>
    <property type="match status" value="1"/>
</dbReference>
<dbReference type="InterPro" id="IPR009688">
    <property type="entry name" value="FAM210A/B-like_dom"/>
</dbReference>
<name>A0A2P6VAY8_9CHLO</name>
<gene>
    <name evidence="2" type="ORF">C2E20_5331</name>
</gene>
<feature type="domain" description="DUF1279" evidence="1">
    <location>
        <begin position="5"/>
        <end position="108"/>
    </location>
</feature>
<accession>A0A2P6VAY8</accession>
<evidence type="ECO:0000313" key="2">
    <source>
        <dbReference type="EMBL" id="PSC71235.1"/>
    </source>
</evidence>
<reference evidence="2 3" key="1">
    <citation type="journal article" date="2018" name="Plant J.">
        <title>Genome sequences of Chlorella sorokiniana UTEX 1602 and Micractinium conductrix SAG 241.80: implications to maltose excretion by a green alga.</title>
        <authorList>
            <person name="Arriola M.B."/>
            <person name="Velmurugan N."/>
            <person name="Zhang Y."/>
            <person name="Plunkett M.H."/>
            <person name="Hondzo H."/>
            <person name="Barney B.M."/>
        </authorList>
    </citation>
    <scope>NUCLEOTIDE SEQUENCE [LARGE SCALE GENOMIC DNA]</scope>
    <source>
        <strain evidence="2 3">SAG 241.80</strain>
    </source>
</reference>
<evidence type="ECO:0000313" key="3">
    <source>
        <dbReference type="Proteomes" id="UP000239649"/>
    </source>
</evidence>
<comment type="caution">
    <text evidence="2">The sequence shown here is derived from an EMBL/GenBank/DDBJ whole genome shotgun (WGS) entry which is preliminary data.</text>
</comment>
<dbReference type="AlphaFoldDB" id="A0A2P6VAY8"/>
<organism evidence="2 3">
    <name type="scientific">Micractinium conductrix</name>
    <dbReference type="NCBI Taxonomy" id="554055"/>
    <lineage>
        <taxon>Eukaryota</taxon>
        <taxon>Viridiplantae</taxon>
        <taxon>Chlorophyta</taxon>
        <taxon>core chlorophytes</taxon>
        <taxon>Trebouxiophyceae</taxon>
        <taxon>Chlorellales</taxon>
        <taxon>Chlorellaceae</taxon>
        <taxon>Chlorella clade</taxon>
        <taxon>Micractinium</taxon>
    </lineage>
</organism>
<dbReference type="OrthoDB" id="426386at2759"/>
<evidence type="ECO:0000259" key="1">
    <source>
        <dbReference type="Pfam" id="PF06916"/>
    </source>
</evidence>
<dbReference type="GO" id="GO:0005739">
    <property type="term" value="C:mitochondrion"/>
    <property type="evidence" value="ECO:0007669"/>
    <property type="project" value="TreeGrafter"/>
</dbReference>
<dbReference type="Proteomes" id="UP000239649">
    <property type="component" value="Unassembled WGS sequence"/>
</dbReference>
<dbReference type="Pfam" id="PF06916">
    <property type="entry name" value="FAM210A-B_dom"/>
    <property type="match status" value="1"/>
</dbReference>